<evidence type="ECO:0000313" key="3">
    <source>
        <dbReference type="Proteomes" id="UP000308230"/>
    </source>
</evidence>
<dbReference type="OrthoDB" id="2988958at2"/>
<accession>A0A5R9FEG3</accession>
<sequence>MKKTFAVLSTALIASGLVGCGANNYDTMDRYNNNTRPIGYYSNYNDNGDYREGPITDMVDRNEKNGANKPDMAQVDRRNGLNGPGYMRNDRDYSMYDNTLSKRLADRIEKLNNVEDARVIVYGDQIMVGVDTNDSNQAEVEKDVRREVGKVTKQKNLTVSTDKDIFGRMDKVDNRLRNGDGFNEVQGDVNAILTDIADIAKRPFQNNR</sequence>
<reference evidence="2 3" key="1">
    <citation type="submission" date="2019-04" db="EMBL/GenBank/DDBJ databases">
        <title>Bacillus caeni sp. nov., a bacterium isolated from mangrove sediment.</title>
        <authorList>
            <person name="Huang H."/>
            <person name="Mo K."/>
            <person name="Hu Y."/>
        </authorList>
    </citation>
    <scope>NUCLEOTIDE SEQUENCE [LARGE SCALE GENOMIC DNA]</scope>
    <source>
        <strain evidence="2 3">HB172195</strain>
    </source>
</reference>
<gene>
    <name evidence="2" type="ORF">FCL54_02855</name>
</gene>
<organism evidence="2 3">
    <name type="scientific">Exobacillus caeni</name>
    <dbReference type="NCBI Taxonomy" id="2574798"/>
    <lineage>
        <taxon>Bacteria</taxon>
        <taxon>Bacillati</taxon>
        <taxon>Bacillota</taxon>
        <taxon>Bacilli</taxon>
        <taxon>Bacillales</taxon>
        <taxon>Guptibacillaceae</taxon>
        <taxon>Exobacillus</taxon>
    </lineage>
</organism>
<dbReference type="PROSITE" id="PS51257">
    <property type="entry name" value="PROKAR_LIPOPROTEIN"/>
    <property type="match status" value="1"/>
</dbReference>
<dbReference type="AlphaFoldDB" id="A0A5R9FEG3"/>
<name>A0A5R9FEG3_9BACL</name>
<dbReference type="RefSeq" id="WP_138122934.1">
    <property type="nucleotide sequence ID" value="NZ_SWLG01000001.1"/>
</dbReference>
<proteinExistence type="predicted"/>
<evidence type="ECO:0000313" key="2">
    <source>
        <dbReference type="EMBL" id="TLS39263.1"/>
    </source>
</evidence>
<evidence type="ECO:0008006" key="4">
    <source>
        <dbReference type="Google" id="ProtNLM"/>
    </source>
</evidence>
<dbReference type="EMBL" id="SWLG01000001">
    <property type="protein sequence ID" value="TLS39263.1"/>
    <property type="molecule type" value="Genomic_DNA"/>
</dbReference>
<evidence type="ECO:0000256" key="1">
    <source>
        <dbReference type="SAM" id="SignalP"/>
    </source>
</evidence>
<comment type="caution">
    <text evidence="2">The sequence shown here is derived from an EMBL/GenBank/DDBJ whole genome shotgun (WGS) entry which is preliminary data.</text>
</comment>
<feature type="signal peptide" evidence="1">
    <location>
        <begin position="1"/>
        <end position="24"/>
    </location>
</feature>
<feature type="chain" id="PRO_5039687042" description="Spore cortex protein" evidence="1">
    <location>
        <begin position="25"/>
        <end position="208"/>
    </location>
</feature>
<dbReference type="InterPro" id="IPR019076">
    <property type="entry name" value="Spore_lipoprot_YhcN/YlaJ-like"/>
</dbReference>
<keyword evidence="3" id="KW-1185">Reference proteome</keyword>
<dbReference type="Proteomes" id="UP000308230">
    <property type="component" value="Unassembled WGS sequence"/>
</dbReference>
<protein>
    <recommendedName>
        <fullName evidence="4">Spore cortex protein</fullName>
    </recommendedName>
</protein>
<keyword evidence="1" id="KW-0732">Signal</keyword>
<dbReference type="Pfam" id="PF09580">
    <property type="entry name" value="Spore_YhcN_YlaJ"/>
    <property type="match status" value="1"/>
</dbReference>